<gene>
    <name evidence="1" type="ORF">B0H65DRAFT_471353</name>
</gene>
<dbReference type="GeneID" id="87864245"/>
<evidence type="ECO:0000313" key="2">
    <source>
        <dbReference type="Proteomes" id="UP001278500"/>
    </source>
</evidence>
<proteinExistence type="predicted"/>
<organism evidence="1 2">
    <name type="scientific">Neurospora tetraspora</name>
    <dbReference type="NCBI Taxonomy" id="94610"/>
    <lineage>
        <taxon>Eukaryota</taxon>
        <taxon>Fungi</taxon>
        <taxon>Dikarya</taxon>
        <taxon>Ascomycota</taxon>
        <taxon>Pezizomycotina</taxon>
        <taxon>Sordariomycetes</taxon>
        <taxon>Sordariomycetidae</taxon>
        <taxon>Sordariales</taxon>
        <taxon>Sordariaceae</taxon>
        <taxon>Neurospora</taxon>
    </lineage>
</organism>
<reference evidence="1" key="1">
    <citation type="journal article" date="2023" name="Mol. Phylogenet. Evol.">
        <title>Genome-scale phylogeny and comparative genomics of the fungal order Sordariales.</title>
        <authorList>
            <person name="Hensen N."/>
            <person name="Bonometti L."/>
            <person name="Westerberg I."/>
            <person name="Brannstrom I.O."/>
            <person name="Guillou S."/>
            <person name="Cros-Aarteil S."/>
            <person name="Calhoun S."/>
            <person name="Haridas S."/>
            <person name="Kuo A."/>
            <person name="Mondo S."/>
            <person name="Pangilinan J."/>
            <person name="Riley R."/>
            <person name="LaButti K."/>
            <person name="Andreopoulos B."/>
            <person name="Lipzen A."/>
            <person name="Chen C."/>
            <person name="Yan M."/>
            <person name="Daum C."/>
            <person name="Ng V."/>
            <person name="Clum A."/>
            <person name="Steindorff A."/>
            <person name="Ohm R.A."/>
            <person name="Martin F."/>
            <person name="Silar P."/>
            <person name="Natvig D.O."/>
            <person name="Lalanne C."/>
            <person name="Gautier V."/>
            <person name="Ament-Velasquez S.L."/>
            <person name="Kruys A."/>
            <person name="Hutchinson M.I."/>
            <person name="Powell A.J."/>
            <person name="Barry K."/>
            <person name="Miller A.N."/>
            <person name="Grigoriev I.V."/>
            <person name="Debuchy R."/>
            <person name="Gladieux P."/>
            <person name="Hiltunen Thoren M."/>
            <person name="Johannesson H."/>
        </authorList>
    </citation>
    <scope>NUCLEOTIDE SEQUENCE</scope>
    <source>
        <strain evidence="1">CBS 560.94</strain>
    </source>
</reference>
<accession>A0AAE0MPF7</accession>
<protein>
    <recommendedName>
        <fullName evidence="3">Ankyrin</fullName>
    </recommendedName>
</protein>
<dbReference type="EMBL" id="JAUEPP010000006">
    <property type="protein sequence ID" value="KAK3340114.1"/>
    <property type="molecule type" value="Genomic_DNA"/>
</dbReference>
<feature type="non-terminal residue" evidence="1">
    <location>
        <position position="102"/>
    </location>
</feature>
<dbReference type="RefSeq" id="XP_062679056.1">
    <property type="nucleotide sequence ID" value="XM_062827091.1"/>
</dbReference>
<dbReference type="Gene3D" id="1.25.40.20">
    <property type="entry name" value="Ankyrin repeat-containing domain"/>
    <property type="match status" value="1"/>
</dbReference>
<evidence type="ECO:0000313" key="1">
    <source>
        <dbReference type="EMBL" id="KAK3340114.1"/>
    </source>
</evidence>
<dbReference type="AlphaFoldDB" id="A0AAE0MPF7"/>
<keyword evidence="2" id="KW-1185">Reference proteome</keyword>
<dbReference type="InterPro" id="IPR036770">
    <property type="entry name" value="Ankyrin_rpt-contain_sf"/>
</dbReference>
<name>A0AAE0MPF7_9PEZI</name>
<dbReference type="SUPFAM" id="SSF48403">
    <property type="entry name" value="Ankyrin repeat"/>
    <property type="match status" value="1"/>
</dbReference>
<sequence length="102" mass="11638">MKEDHDVERLSLAHTFFCPDYCEKDADLLYISLRHAHNRVAKILLEYSADISPQGWNYDRALHASAVTDSAVMARLFLEYGADPNGWLGRYTPLMNATRYGS</sequence>
<evidence type="ECO:0008006" key="3">
    <source>
        <dbReference type="Google" id="ProtNLM"/>
    </source>
</evidence>
<reference evidence="1" key="2">
    <citation type="submission" date="2023-06" db="EMBL/GenBank/DDBJ databases">
        <authorList>
            <consortium name="Lawrence Berkeley National Laboratory"/>
            <person name="Haridas S."/>
            <person name="Hensen N."/>
            <person name="Bonometti L."/>
            <person name="Westerberg I."/>
            <person name="Brannstrom I.O."/>
            <person name="Guillou S."/>
            <person name="Cros-Aarteil S."/>
            <person name="Calhoun S."/>
            <person name="Kuo A."/>
            <person name="Mondo S."/>
            <person name="Pangilinan J."/>
            <person name="Riley R."/>
            <person name="Labutti K."/>
            <person name="Andreopoulos B."/>
            <person name="Lipzen A."/>
            <person name="Chen C."/>
            <person name="Yanf M."/>
            <person name="Daum C."/>
            <person name="Ng V."/>
            <person name="Clum A."/>
            <person name="Steindorff A."/>
            <person name="Ohm R."/>
            <person name="Martin F."/>
            <person name="Silar P."/>
            <person name="Natvig D."/>
            <person name="Lalanne C."/>
            <person name="Gautier V."/>
            <person name="Ament-Velasquez S.L."/>
            <person name="Kruys A."/>
            <person name="Hutchinson M.I."/>
            <person name="Powell A.J."/>
            <person name="Barry K."/>
            <person name="Miller A.N."/>
            <person name="Grigoriev I.V."/>
            <person name="Debuchy R."/>
            <person name="Gladieux P."/>
            <person name="Thoren M.H."/>
            <person name="Johannesson H."/>
        </authorList>
    </citation>
    <scope>NUCLEOTIDE SEQUENCE</scope>
    <source>
        <strain evidence="1">CBS 560.94</strain>
    </source>
</reference>
<comment type="caution">
    <text evidence="1">The sequence shown here is derived from an EMBL/GenBank/DDBJ whole genome shotgun (WGS) entry which is preliminary data.</text>
</comment>
<dbReference type="Proteomes" id="UP001278500">
    <property type="component" value="Unassembled WGS sequence"/>
</dbReference>